<dbReference type="Proteomes" id="UP000253065">
    <property type="component" value="Unassembled WGS sequence"/>
</dbReference>
<keyword evidence="4" id="KW-1185">Reference proteome</keyword>
<proteinExistence type="predicted"/>
<protein>
    <submittedName>
        <fullName evidence="2">Uncharacterized protein</fullName>
    </submittedName>
</protein>
<comment type="caution">
    <text evidence="2">The sequence shown here is derived from an EMBL/GenBank/DDBJ whole genome shotgun (WGS) entry which is preliminary data.</text>
</comment>
<evidence type="ECO:0000313" key="4">
    <source>
        <dbReference type="Proteomes" id="UP000253065"/>
    </source>
</evidence>
<evidence type="ECO:0000313" key="2">
    <source>
        <dbReference type="EMBL" id="RCW37818.1"/>
    </source>
</evidence>
<evidence type="ECO:0000313" key="1">
    <source>
        <dbReference type="EMBL" id="RBP76972.1"/>
    </source>
</evidence>
<dbReference type="AlphaFoldDB" id="A0A368V9M1"/>
<gene>
    <name evidence="2" type="ORF">DET51_101155</name>
    <name evidence="1" type="ORF">DET64_101156</name>
</gene>
<organism evidence="2 3">
    <name type="scientific">Marinobacter nauticus</name>
    <name type="common">Marinobacter hydrocarbonoclasticus</name>
    <name type="synonym">Marinobacter aquaeolei</name>
    <dbReference type="NCBI Taxonomy" id="2743"/>
    <lineage>
        <taxon>Bacteria</taxon>
        <taxon>Pseudomonadati</taxon>
        <taxon>Pseudomonadota</taxon>
        <taxon>Gammaproteobacteria</taxon>
        <taxon>Pseudomonadales</taxon>
        <taxon>Marinobacteraceae</taxon>
        <taxon>Marinobacter</taxon>
    </lineage>
</organism>
<dbReference type="RefSeq" id="WP_113878890.1">
    <property type="nucleotide sequence ID" value="NZ_QNSA01000001.1"/>
</dbReference>
<name>A0A368V9M1_MARNT</name>
<dbReference type="EMBL" id="QNSA01000001">
    <property type="protein sequence ID" value="RBP76972.1"/>
    <property type="molecule type" value="Genomic_DNA"/>
</dbReference>
<accession>A0A368V9M1</accession>
<dbReference type="Proteomes" id="UP000252795">
    <property type="component" value="Unassembled WGS sequence"/>
</dbReference>
<sequence>MKTNRKIRKRHSAIARDQRLFANSRVWTWEGLTSPVDNKQYTTAERWSPFGWITMGEDLAHHLVNCPRNWFVGVRALCRAQDGKSWMESRLFDLPSYNIQQVENLYHELRADALNAQRTDQVYDLGWICQTWHGKKPEDPLELWHYQYAPAEIIRQVTDNQKIITRMAGPGFSQERYDRWQQVNREYLEDRKRVLEQENAA</sequence>
<dbReference type="EMBL" id="QPJB01000001">
    <property type="protein sequence ID" value="RCW37818.1"/>
    <property type="molecule type" value="Genomic_DNA"/>
</dbReference>
<reference evidence="2 3" key="1">
    <citation type="submission" date="2018-07" db="EMBL/GenBank/DDBJ databases">
        <title>Freshwater and sediment microbial communities from various areas in North America, analyzing microbe dynamics in response to fracking.</title>
        <authorList>
            <person name="Lamendella R."/>
        </authorList>
    </citation>
    <scope>NUCLEOTIDE SEQUENCE [LARGE SCALE GENOMIC DNA]</scope>
    <source>
        <strain evidence="2 3">114E</strain>
        <strain evidence="1 4">114E_o</strain>
    </source>
</reference>
<evidence type="ECO:0000313" key="3">
    <source>
        <dbReference type="Proteomes" id="UP000252795"/>
    </source>
</evidence>